<organism evidence="1 2">
    <name type="scientific">Desulfoluna limicola</name>
    <dbReference type="NCBI Taxonomy" id="2810562"/>
    <lineage>
        <taxon>Bacteria</taxon>
        <taxon>Pseudomonadati</taxon>
        <taxon>Thermodesulfobacteriota</taxon>
        <taxon>Desulfobacteria</taxon>
        <taxon>Desulfobacterales</taxon>
        <taxon>Desulfolunaceae</taxon>
        <taxon>Desulfoluna</taxon>
    </lineage>
</organism>
<dbReference type="RefSeq" id="WP_236892953.1">
    <property type="nucleotide sequence ID" value="NZ_AP024488.1"/>
</dbReference>
<sequence>MKLKYCISRVFIVLFMVLVGLVAVSNASQGSGDNTLQLSGSFTHSQGADSGVLNLDVAYGRLLTDSLEIGILQYLGYSFIDNADDTWVASTIPYINYHFSGSSGSDKFLPFVGAFIGASYNDEDTTGTIGPQLGFKSFVKDSTFILVRYRYEWFFDELTVDDVEDSKSDGNHVVTLGVGFIF</sequence>
<accession>A0ABM7PGG3</accession>
<name>A0ABM7PGG3_9BACT</name>
<reference evidence="1 2" key="1">
    <citation type="submission" date="2021-02" db="EMBL/GenBank/DDBJ databases">
        <title>Complete genome of Desulfoluna sp. strain ASN36.</title>
        <authorList>
            <person name="Takahashi A."/>
            <person name="Kojima H."/>
            <person name="Fukui M."/>
        </authorList>
    </citation>
    <scope>NUCLEOTIDE SEQUENCE [LARGE SCALE GENOMIC DNA]</scope>
    <source>
        <strain evidence="1 2">ASN36</strain>
    </source>
</reference>
<keyword evidence="2" id="KW-1185">Reference proteome</keyword>
<protein>
    <recommendedName>
        <fullName evidence="3">Outer membrane protein beta-barrel domain-containing protein</fullName>
    </recommendedName>
</protein>
<dbReference type="EMBL" id="AP024488">
    <property type="protein sequence ID" value="BCS96660.1"/>
    <property type="molecule type" value="Genomic_DNA"/>
</dbReference>
<dbReference type="Proteomes" id="UP001320148">
    <property type="component" value="Chromosome"/>
</dbReference>
<dbReference type="Gene3D" id="2.40.160.20">
    <property type="match status" value="1"/>
</dbReference>
<proteinExistence type="predicted"/>
<dbReference type="InterPro" id="IPR011250">
    <property type="entry name" value="OMP/PagP_B-barrel"/>
</dbReference>
<gene>
    <name evidence="1" type="ORF">DSLASN_22920</name>
</gene>
<evidence type="ECO:0008006" key="3">
    <source>
        <dbReference type="Google" id="ProtNLM"/>
    </source>
</evidence>
<evidence type="ECO:0000313" key="1">
    <source>
        <dbReference type="EMBL" id="BCS96660.1"/>
    </source>
</evidence>
<evidence type="ECO:0000313" key="2">
    <source>
        <dbReference type="Proteomes" id="UP001320148"/>
    </source>
</evidence>
<dbReference type="SUPFAM" id="SSF56925">
    <property type="entry name" value="OMPA-like"/>
    <property type="match status" value="1"/>
</dbReference>